<dbReference type="EMBL" id="LKCW01000008">
    <property type="protein sequence ID" value="KPM45328.1"/>
    <property type="molecule type" value="Genomic_DNA"/>
</dbReference>
<proteinExistence type="predicted"/>
<feature type="transmembrane region" description="Helical" evidence="1">
    <location>
        <begin position="20"/>
        <end position="38"/>
    </location>
</feature>
<gene>
    <name evidence="2" type="ORF">AK830_g1187</name>
</gene>
<evidence type="ECO:0000313" key="3">
    <source>
        <dbReference type="Proteomes" id="UP000050424"/>
    </source>
</evidence>
<dbReference type="PANTHER" id="PTHR35394">
    <property type="entry name" value="DUF3176 DOMAIN-CONTAINING PROTEIN"/>
    <property type="match status" value="1"/>
</dbReference>
<keyword evidence="3" id="KW-1185">Reference proteome</keyword>
<dbReference type="Pfam" id="PF11374">
    <property type="entry name" value="DUF3176"/>
    <property type="match status" value="1"/>
</dbReference>
<sequence length="491" mass="53855">MMMFQGEELPNWGDNITLNALVAILATLLRASLSLIALEITGQTKWDWVSRTSRPVQDMQVFDDASRGVVGSLKLLRLVVFRMPLTIVAIYATLCSLAVGPFTQQAIQTYRSPLPDSGVAAIVTANRECRKEIVTGGDGLDIKFNLRVAIANALVNPSNNSNVGDLFKGQTGNCTFPTYANKRDSPPEEFISHSRLGICSRCFDGDEVNTTSIGVYGMGYGTSLAIKSNNLTWSQNATTVEMLNRARWATSSFSVLAVSQEDPCKLSESDFQCINQTGFAAASCMIYPCLKYYRGSIDSGVLSEESVRDVPLRPQDPTELLVAAPPWKLPDWEGVQQPCLVNGTVYASHNMTTASASLSPNVRATVFAHTDDWACQNITEAAKYVNITAPLDCIYEPSGISNLALSEYLNTHLDLSCGQTEYSTTCDPWYMATLAHHGNATFATIDFEVNSLAQRLTREIRLRGWGPHQNMPWAVKGDAWRTGVCVRIDWG</sequence>
<reference evidence="2 3" key="1">
    <citation type="submission" date="2015-09" db="EMBL/GenBank/DDBJ databases">
        <title>Draft genome of a European isolate of the apple canker pathogen Neonectria ditissima.</title>
        <authorList>
            <person name="Gomez-Cortecero A."/>
            <person name="Harrison R.J."/>
            <person name="Armitage A.D."/>
        </authorList>
    </citation>
    <scope>NUCLEOTIDE SEQUENCE [LARGE SCALE GENOMIC DNA]</scope>
    <source>
        <strain evidence="2 3">R09/05</strain>
    </source>
</reference>
<feature type="transmembrane region" description="Helical" evidence="1">
    <location>
        <begin position="79"/>
        <end position="102"/>
    </location>
</feature>
<dbReference type="STRING" id="78410.A0A0P7BXA8"/>
<name>A0A0P7BXA8_9HYPO</name>
<dbReference type="Proteomes" id="UP000050424">
    <property type="component" value="Unassembled WGS sequence"/>
</dbReference>
<keyword evidence="1" id="KW-0472">Membrane</keyword>
<protein>
    <submittedName>
        <fullName evidence="2">Uncharacterized protein</fullName>
    </submittedName>
</protein>
<evidence type="ECO:0000256" key="1">
    <source>
        <dbReference type="SAM" id="Phobius"/>
    </source>
</evidence>
<keyword evidence="1" id="KW-0812">Transmembrane</keyword>
<dbReference type="InterPro" id="IPR021514">
    <property type="entry name" value="DUF3176"/>
</dbReference>
<evidence type="ECO:0000313" key="2">
    <source>
        <dbReference type="EMBL" id="KPM45328.1"/>
    </source>
</evidence>
<dbReference type="PANTHER" id="PTHR35394:SF5">
    <property type="entry name" value="DUF3176 DOMAIN-CONTAINING PROTEIN"/>
    <property type="match status" value="1"/>
</dbReference>
<keyword evidence="1" id="KW-1133">Transmembrane helix</keyword>
<dbReference type="OrthoDB" id="5242705at2759"/>
<organism evidence="2 3">
    <name type="scientific">Neonectria ditissima</name>
    <dbReference type="NCBI Taxonomy" id="78410"/>
    <lineage>
        <taxon>Eukaryota</taxon>
        <taxon>Fungi</taxon>
        <taxon>Dikarya</taxon>
        <taxon>Ascomycota</taxon>
        <taxon>Pezizomycotina</taxon>
        <taxon>Sordariomycetes</taxon>
        <taxon>Hypocreomycetidae</taxon>
        <taxon>Hypocreales</taxon>
        <taxon>Nectriaceae</taxon>
        <taxon>Neonectria</taxon>
    </lineage>
</organism>
<accession>A0A0P7BXA8</accession>
<comment type="caution">
    <text evidence="2">The sequence shown here is derived from an EMBL/GenBank/DDBJ whole genome shotgun (WGS) entry which is preliminary data.</text>
</comment>
<dbReference type="AlphaFoldDB" id="A0A0P7BXA8"/>